<dbReference type="EMBL" id="OMOI01000001">
    <property type="protein sequence ID" value="SPF75274.1"/>
    <property type="molecule type" value="Genomic_DNA"/>
</dbReference>
<sequence length="208" mass="22546">MSIRFALEDFGDGLGAVGQSHASAQITLSRADLEVQLEARKLEGYEAGYQSGWDDAAKSMDEDSARVQSEFARNLEDLGFTYQEARSHVLSSLEPLLNQVLQVVLPKAIDEAIGPIVSEAMMPLAAEMADAPIDVLVSPGSRPTLEAFLQGVSSVPFEIFEKDTLPDGQIYLRSGESECRVDLSTAVARISDALDALYHVNEKAFDHG</sequence>
<gene>
    <name evidence="1" type="ORF">ALP8811_00261</name>
</gene>
<keyword evidence="2" id="KW-1185">Reference proteome</keyword>
<dbReference type="RefSeq" id="WP_108855390.1">
    <property type="nucleotide sequence ID" value="NZ_OMOI01000001.1"/>
</dbReference>
<evidence type="ECO:0000313" key="2">
    <source>
        <dbReference type="Proteomes" id="UP000244911"/>
    </source>
</evidence>
<dbReference type="Proteomes" id="UP000244911">
    <property type="component" value="Unassembled WGS sequence"/>
</dbReference>
<protein>
    <recommendedName>
        <fullName evidence="3">Flagellar assembly protein FliH/Type III secretion system HrpE domain-containing protein</fullName>
    </recommendedName>
</protein>
<reference evidence="1 2" key="1">
    <citation type="submission" date="2018-03" db="EMBL/GenBank/DDBJ databases">
        <authorList>
            <person name="Keele B.F."/>
        </authorList>
    </citation>
    <scope>NUCLEOTIDE SEQUENCE [LARGE SCALE GENOMIC DNA]</scope>
    <source>
        <strain evidence="1 2">CECT 8811</strain>
    </source>
</reference>
<evidence type="ECO:0000313" key="1">
    <source>
        <dbReference type="EMBL" id="SPF75274.1"/>
    </source>
</evidence>
<evidence type="ECO:0008006" key="3">
    <source>
        <dbReference type="Google" id="ProtNLM"/>
    </source>
</evidence>
<accession>A0A2R8AHE7</accession>
<dbReference type="AlphaFoldDB" id="A0A2R8AHE7"/>
<name>A0A2R8AHE7_9RHOB</name>
<dbReference type="OrthoDB" id="7870971at2"/>
<proteinExistence type="predicted"/>
<organism evidence="1 2">
    <name type="scientific">Aliiroseovarius pelagivivens</name>
    <dbReference type="NCBI Taxonomy" id="1639690"/>
    <lineage>
        <taxon>Bacteria</taxon>
        <taxon>Pseudomonadati</taxon>
        <taxon>Pseudomonadota</taxon>
        <taxon>Alphaproteobacteria</taxon>
        <taxon>Rhodobacterales</taxon>
        <taxon>Paracoccaceae</taxon>
        <taxon>Aliiroseovarius</taxon>
    </lineage>
</organism>